<evidence type="ECO:0000313" key="1">
    <source>
        <dbReference type="EMBL" id="XFO67738.1"/>
    </source>
</evidence>
<protein>
    <submittedName>
        <fullName evidence="1">Uncharacterized protein</fullName>
    </submittedName>
</protein>
<dbReference type="EMBL" id="CP155573">
    <property type="protein sequence ID" value="XFO67738.1"/>
    <property type="molecule type" value="Genomic_DNA"/>
</dbReference>
<keyword evidence="2" id="KW-1185">Reference proteome</keyword>
<evidence type="ECO:0000313" key="2">
    <source>
        <dbReference type="Proteomes" id="UP000216752"/>
    </source>
</evidence>
<reference evidence="1" key="1">
    <citation type="submission" date="2024-05" db="EMBL/GenBank/DDBJ databases">
        <title>Isolation and characterization of Sporomusa carbonis sp. nov., a carboxydotrophic hydrogenogen in the genus of Sporomusa isolated from a charcoal burning pile.</title>
        <authorList>
            <person name="Boeer T."/>
            <person name="Rosenbaum F."/>
            <person name="Eysell L."/>
            <person name="Mueller V."/>
            <person name="Daniel R."/>
            <person name="Poehlein A."/>
        </authorList>
    </citation>
    <scope>NUCLEOTIDE SEQUENCE [LARGE SCALE GENOMIC DNA]</scope>
    <source>
        <strain evidence="1">DSM 10669</strain>
    </source>
</reference>
<sequence length="90" mass="10403">MVGVAHFDIVILSHFGSLLEYHSQMDLTEIYQSYSRFRNNQATPKQMIKILLYAYMNRCVLLGLAHNVNKLHNKIQAGRCRGYLHPLKVA</sequence>
<gene>
    <name evidence="1" type="ORF">SPSIL_039570</name>
</gene>
<name>A0ABZ3IQS3_9FIRM</name>
<dbReference type="Proteomes" id="UP000216752">
    <property type="component" value="Chromosome"/>
</dbReference>
<accession>A0ABZ3IQS3</accession>
<proteinExistence type="predicted"/>
<organism evidence="1 2">
    <name type="scientific">Sporomusa silvacetica DSM 10669</name>
    <dbReference type="NCBI Taxonomy" id="1123289"/>
    <lineage>
        <taxon>Bacteria</taxon>
        <taxon>Bacillati</taxon>
        <taxon>Bacillota</taxon>
        <taxon>Negativicutes</taxon>
        <taxon>Selenomonadales</taxon>
        <taxon>Sporomusaceae</taxon>
        <taxon>Sporomusa</taxon>
    </lineage>
</organism>